<dbReference type="SUPFAM" id="SSF161245">
    <property type="entry name" value="Zinc hairpin stack"/>
    <property type="match status" value="1"/>
</dbReference>
<dbReference type="GO" id="GO:0061630">
    <property type="term" value="F:ubiquitin protein ligase activity"/>
    <property type="evidence" value="ECO:0007669"/>
    <property type="project" value="TreeGrafter"/>
</dbReference>
<name>A0A2U1PHJ3_ARTAN</name>
<dbReference type="GO" id="GO:0006879">
    <property type="term" value="P:intracellular iron ion homeostasis"/>
    <property type="evidence" value="ECO:0007669"/>
    <property type="project" value="UniProtKB-ARBA"/>
</dbReference>
<keyword evidence="11" id="KW-1185">Reference proteome</keyword>
<evidence type="ECO:0000256" key="2">
    <source>
        <dbReference type="ARBA" id="ARBA00022723"/>
    </source>
</evidence>
<reference evidence="10 11" key="1">
    <citation type="journal article" date="2018" name="Mol. Plant">
        <title>The genome of Artemisia annua provides insight into the evolution of Asteraceae family and artemisinin biosynthesis.</title>
        <authorList>
            <person name="Shen Q."/>
            <person name="Zhang L."/>
            <person name="Liao Z."/>
            <person name="Wang S."/>
            <person name="Yan T."/>
            <person name="Shi P."/>
            <person name="Liu M."/>
            <person name="Fu X."/>
            <person name="Pan Q."/>
            <person name="Wang Y."/>
            <person name="Lv Z."/>
            <person name="Lu X."/>
            <person name="Zhang F."/>
            <person name="Jiang W."/>
            <person name="Ma Y."/>
            <person name="Chen M."/>
            <person name="Hao X."/>
            <person name="Li L."/>
            <person name="Tang Y."/>
            <person name="Lv G."/>
            <person name="Zhou Y."/>
            <person name="Sun X."/>
            <person name="Brodelius P.E."/>
            <person name="Rose J.K.C."/>
            <person name="Tang K."/>
        </authorList>
    </citation>
    <scope>NUCLEOTIDE SEQUENCE [LARGE SCALE GENOMIC DNA]</scope>
    <source>
        <strain evidence="11">cv. Huhao1</strain>
        <tissue evidence="10">Leaf</tissue>
    </source>
</reference>
<evidence type="ECO:0000259" key="9">
    <source>
        <dbReference type="PROSITE" id="PS51270"/>
    </source>
</evidence>
<evidence type="ECO:0000313" key="10">
    <source>
        <dbReference type="EMBL" id="PWA85235.1"/>
    </source>
</evidence>
<keyword evidence="3 5" id="KW-0863">Zinc-finger</keyword>
<evidence type="ECO:0000256" key="6">
    <source>
        <dbReference type="SAM" id="MobiDB-lite"/>
    </source>
</evidence>
<evidence type="ECO:0000256" key="4">
    <source>
        <dbReference type="ARBA" id="ARBA00022833"/>
    </source>
</evidence>
<evidence type="ECO:0000256" key="3">
    <source>
        <dbReference type="ARBA" id="ARBA00022771"/>
    </source>
</evidence>
<feature type="compositionally biased region" description="Basic and acidic residues" evidence="6">
    <location>
        <begin position="1151"/>
        <end position="1165"/>
    </location>
</feature>
<comment type="caution">
    <text evidence="10">The sequence shown here is derived from an EMBL/GenBank/DDBJ whole genome shotgun (WGS) entry which is preliminary data.</text>
</comment>
<gene>
    <name evidence="10" type="ORF">CTI12_AA151240</name>
</gene>
<dbReference type="PROSITE" id="PS51266">
    <property type="entry name" value="ZF_CHY"/>
    <property type="match status" value="1"/>
</dbReference>
<dbReference type="Pfam" id="PF13639">
    <property type="entry name" value="zf-RING_2"/>
    <property type="match status" value="1"/>
</dbReference>
<dbReference type="Gene3D" id="1.20.120.520">
    <property type="entry name" value="nmb1532 protein domain like"/>
    <property type="match status" value="2"/>
</dbReference>
<dbReference type="InterPro" id="IPR001841">
    <property type="entry name" value="Znf_RING"/>
</dbReference>
<keyword evidence="2" id="KW-0479">Metal-binding</keyword>
<evidence type="ECO:0000259" key="8">
    <source>
        <dbReference type="PROSITE" id="PS51266"/>
    </source>
</evidence>
<proteinExistence type="predicted"/>
<dbReference type="InterPro" id="IPR013083">
    <property type="entry name" value="Znf_RING/FYVE/PHD"/>
</dbReference>
<dbReference type="CDD" id="cd16464">
    <property type="entry name" value="RING-H2_Pirh2-like"/>
    <property type="match status" value="1"/>
</dbReference>
<dbReference type="EMBL" id="PKPP01001142">
    <property type="protein sequence ID" value="PWA85235.1"/>
    <property type="molecule type" value="Genomic_DNA"/>
</dbReference>
<dbReference type="CDD" id="cd12108">
    <property type="entry name" value="Hr-like"/>
    <property type="match status" value="2"/>
</dbReference>
<feature type="region of interest" description="Disordered" evidence="6">
    <location>
        <begin position="1130"/>
        <end position="1165"/>
    </location>
</feature>
<dbReference type="GO" id="GO:0006511">
    <property type="term" value="P:ubiquitin-dependent protein catabolic process"/>
    <property type="evidence" value="ECO:0007669"/>
    <property type="project" value="TreeGrafter"/>
</dbReference>
<dbReference type="GO" id="GO:0016567">
    <property type="term" value="P:protein ubiquitination"/>
    <property type="evidence" value="ECO:0007669"/>
    <property type="project" value="TreeGrafter"/>
</dbReference>
<dbReference type="Gene3D" id="2.20.28.10">
    <property type="match status" value="1"/>
</dbReference>
<dbReference type="GO" id="GO:0005634">
    <property type="term" value="C:nucleus"/>
    <property type="evidence" value="ECO:0007669"/>
    <property type="project" value="TreeGrafter"/>
</dbReference>
<dbReference type="OrthoDB" id="411372at2759"/>
<dbReference type="Pfam" id="PF01814">
    <property type="entry name" value="Hemerythrin"/>
    <property type="match status" value="1"/>
</dbReference>
<dbReference type="InterPro" id="IPR037275">
    <property type="entry name" value="Znf_CTCHY_sf"/>
</dbReference>
<dbReference type="PANTHER" id="PTHR21319:SF39">
    <property type="entry name" value="ZINC FINGER PROTEIN"/>
    <property type="match status" value="1"/>
</dbReference>
<dbReference type="InterPro" id="IPR039512">
    <property type="entry name" value="RCHY1_zinc-ribbon"/>
</dbReference>
<evidence type="ECO:0000259" key="7">
    <source>
        <dbReference type="PROSITE" id="PS50089"/>
    </source>
</evidence>
<evidence type="ECO:0000256" key="5">
    <source>
        <dbReference type="PROSITE-ProRule" id="PRU00601"/>
    </source>
</evidence>
<feature type="domain" description="CHY-type" evidence="8">
    <location>
        <begin position="1248"/>
        <end position="1317"/>
    </location>
</feature>
<dbReference type="SMART" id="SM00184">
    <property type="entry name" value="RING"/>
    <property type="match status" value="1"/>
</dbReference>
<dbReference type="InterPro" id="IPR008913">
    <property type="entry name" value="Znf_CHY"/>
</dbReference>
<dbReference type="PANTHER" id="PTHR21319">
    <property type="entry name" value="RING FINGER AND CHY ZINC FINGER DOMAIN-CONTAINING PROTEIN 1"/>
    <property type="match status" value="1"/>
</dbReference>
<feature type="compositionally biased region" description="Basic and acidic residues" evidence="6">
    <location>
        <begin position="1130"/>
        <end position="1145"/>
    </location>
</feature>
<dbReference type="GO" id="GO:0016874">
    <property type="term" value="F:ligase activity"/>
    <property type="evidence" value="ECO:0007669"/>
    <property type="project" value="UniProtKB-KW"/>
</dbReference>
<sequence length="1490" mass="171755">MSEFELTVIPGDRLRESPILLLLHFHNALREELGDLRRTAAEALDSRTYGPDLIQELRRRFEFLKLVNRYHSVAEDEVIFRALDVHVKNVVSAYTLEHTSTNDIFDSIFHYLDVLKREDEIDMSKPFQELVYFIGTLQTSICKHMAKEEQQQFTTKEQASFVWQFMCSVPMLLLEDFFRWMNSFLSSDERQNVLQCVKQVVPKDLLIQEVVISCLETTEQASTGYFDKFGKGSLFLNGRANLRKILEVYTSEGHCGEAMKPENEHAVSNPIAQYNPLDGAHLWHNAYHRDLLEVLDELYSIRDSNEFSGLVPAIVQLKFFADVIIFYSNALDRIFYSMCVELAEDCPAPSYQRFLDDSQIEGLQLLLYSKSENVMSARNFVENLCKKLTTCATGIRKYLTFVEIEVFPFIVMNCSHEMQRWLLYASLEMMPLGLLKCTVTWFSSHLSEEESKSILSSIKQGGLVVNKSLSSLLYEWVRIGYSGKTSVENFRLELNAAFENRCSFLSEQIKKDERQNVLQCVKQVVPKDLLIQEVVISCLEATEQASTGDFDKYGKGSLFLNGRANLRKILEVYTSEGHCGEAMKPENEHPVSNPIAQYNPLDGAHLWHNAYHRDLLEVLDELYSIRDSNEFSGLVPAIVQLKFFADVIIFYSNALDRIFYSMCVELAEDCPAPSYQRFLDDSQIEGLQLLLYSKSENVMSARNFVENLCNKLTTCATGIRKYLTFVEIEVFPFIVMNCSHEMQRWLLYASLEMMPLGLLKCTVTWFSSHLSEEESKSILCSIKQGGLVFNKSLSSLLYEWVRIGYSGKTSVENFRLELNAAFENRCSFLSEQIKKGVSTSSSAFNSSSMYDTSYSSGINFHVLFPQKLNMSTHLSTYPTENHTESRPVDHIIFFHKALKKDMEQVVSISANLTVDDELFKHFCRRFHHIRVLHKIHSDAEDEIAFPALEAKEIIQNSSHSYSIDHKMDAEYFNRISYVLDQISELYNSGSSQDMLMYRQLCAKLHSMCKGMNKMLSDHMAHEEIDLWPLFTEHLSLKEQEKIIGCMLGRTRAETLQEMIPWIMMSLTVEEQNSLISLWRKVTKNTMFDQWLGEWWEGMKRYDVEKGETSTVSTQSTLDTQEIVLRYLPRKRSDRENHETSHKMMHCETTNDDEKEKKSNKDKVNGHEDSCKICSEFEKSNKDSVLALSQEELEAIILQVNGDDDLEPQQKAMITQNLMMSRWINTQKKLDPDVDEQGVPGIYPSYRDSHKLVFGCEHYKRNCKLVAACCNKLYTCRYCHDDNTDHVMDRKATTMMMCMKCLIIQPIGPTCSTVSCNNLSMARYYCRICKLFDDERKIYHCPFCNLCRVGKGLGMDYFHCMNCNACMAKALKVHICREKCLEDNCPICHEYIFTSSNPVKALPCGHVMHSSCFQEYTCSNYTCPICSKSLGDMQAYFGMLDAMLAEEKIPEEYAGKTQDILCNDCEKRGTSSFHWLYRKCPHCGSYNTRLI</sequence>
<evidence type="ECO:0000313" key="11">
    <source>
        <dbReference type="Proteomes" id="UP000245207"/>
    </source>
</evidence>
<dbReference type="FunFam" id="3.30.40.10:FF:000208">
    <property type="entry name" value="Zinc finger protein-related isoform 1"/>
    <property type="match status" value="1"/>
</dbReference>
<feature type="domain" description="RING-type" evidence="7">
    <location>
        <begin position="1384"/>
        <end position="1426"/>
    </location>
</feature>
<protein>
    <submittedName>
        <fullName evidence="10">Zinc ion binding protein</fullName>
    </submittedName>
</protein>
<dbReference type="InterPro" id="IPR017921">
    <property type="entry name" value="Znf_CTCHY"/>
</dbReference>
<dbReference type="STRING" id="35608.A0A2U1PHJ3"/>
<dbReference type="Proteomes" id="UP000245207">
    <property type="component" value="Unassembled WGS sequence"/>
</dbReference>
<dbReference type="PROSITE" id="PS50089">
    <property type="entry name" value="ZF_RING_2"/>
    <property type="match status" value="1"/>
</dbReference>
<accession>A0A2U1PHJ3</accession>
<dbReference type="PROSITE" id="PS51270">
    <property type="entry name" value="ZF_CTCHY"/>
    <property type="match status" value="1"/>
</dbReference>
<keyword evidence="1" id="KW-0436">Ligase</keyword>
<dbReference type="InterPro" id="IPR012312">
    <property type="entry name" value="Hemerythrin-like"/>
</dbReference>
<feature type="domain" description="CTCHY-type" evidence="9">
    <location>
        <begin position="1320"/>
        <end position="1383"/>
    </location>
</feature>
<dbReference type="Pfam" id="PF05495">
    <property type="entry name" value="zf-CHY"/>
    <property type="match status" value="1"/>
</dbReference>
<dbReference type="GO" id="GO:0008270">
    <property type="term" value="F:zinc ion binding"/>
    <property type="evidence" value="ECO:0007669"/>
    <property type="project" value="UniProtKB-KW"/>
</dbReference>
<organism evidence="10 11">
    <name type="scientific">Artemisia annua</name>
    <name type="common">Sweet wormwood</name>
    <dbReference type="NCBI Taxonomy" id="35608"/>
    <lineage>
        <taxon>Eukaryota</taxon>
        <taxon>Viridiplantae</taxon>
        <taxon>Streptophyta</taxon>
        <taxon>Embryophyta</taxon>
        <taxon>Tracheophyta</taxon>
        <taxon>Spermatophyta</taxon>
        <taxon>Magnoliopsida</taxon>
        <taxon>eudicotyledons</taxon>
        <taxon>Gunneridae</taxon>
        <taxon>Pentapetalae</taxon>
        <taxon>asterids</taxon>
        <taxon>campanulids</taxon>
        <taxon>Asterales</taxon>
        <taxon>Asteraceae</taxon>
        <taxon>Asteroideae</taxon>
        <taxon>Anthemideae</taxon>
        <taxon>Artemisiinae</taxon>
        <taxon>Artemisia</taxon>
    </lineage>
</organism>
<evidence type="ECO:0000256" key="1">
    <source>
        <dbReference type="ARBA" id="ARBA00022598"/>
    </source>
</evidence>
<dbReference type="SUPFAM" id="SSF57850">
    <property type="entry name" value="RING/U-box"/>
    <property type="match status" value="1"/>
</dbReference>
<dbReference type="Gene3D" id="3.30.40.10">
    <property type="entry name" value="Zinc/RING finger domain, C3HC4 (zinc finger)"/>
    <property type="match status" value="1"/>
</dbReference>
<dbReference type="Pfam" id="PF14599">
    <property type="entry name" value="zinc_ribbon_6"/>
    <property type="match status" value="1"/>
</dbReference>
<keyword evidence="4" id="KW-0862">Zinc</keyword>